<dbReference type="Proteomes" id="UP001196097">
    <property type="component" value="Chromosome"/>
</dbReference>
<sequence length="698" mass="76261">MDMEILQDYLPEARELLEKAQEDTLRLESEPGNDEILASVFRAFHTLKGGAGFLEADHLVSWTHHLEDLLDKLRSHTLTISASMIDAILKGLDVIDDMLQQLAHGESPAAGPEDLGNVIQQLAAGQTPYLQALTAETDESGTDATTCPSTDTTLLASQRITVDGHNGIYIERADISSHSAPGSSDEISEAEFEATLDALYGNQAPGLVDPPEQFCPDGDKISPEEFERVLDHLHSSQARGYDAQDRTAHTQPASAALKTDPPVPRITRQDQSLYAQSQTTTPAPIVNLSARSQNMPEAADTTLRVDALRLDAVMNQVGELVLLRNRLASAVSSLGEENEDMARIAREVDLTVNDIQSTVMRLRMQPCKRLFQQLPRVVRDASRQLGKEVKLDIVGEEVEIDKTVVDALSGPMTHLIRNSLDHGIEPPEVRQAAGKPRSATIRVAAIHLGDKVRIEVSDDGRGIDRQFVTQKAIDKGVITTDQAARLSEQEALELVFRPGFSTKDQATDLSGRGVGMDVVKETVRKLRGHLDIQTRLGLGTTIAMEFPLTMAVLPVLYLRLRREIYALPISSIESLLDIQESRIHRMGGRSVYRVDGTQVTPMVDLGALLNDRPLRLGSEPIEGVLTERGLFMVSEVLGNEDSVVKPIDFLAEQTWYQGATISGKGNVVLILDPGALIGHALEYPSTGKMPPTDRRGAA</sequence>
<evidence type="ECO:0000313" key="1">
    <source>
        <dbReference type="EMBL" id="XRP74038.1"/>
    </source>
</evidence>
<organism evidence="1 2">
    <name type="scientific">Acidithiobacillus ferruginosus</name>
    <dbReference type="NCBI Taxonomy" id="3063951"/>
    <lineage>
        <taxon>Bacteria</taxon>
        <taxon>Pseudomonadati</taxon>
        <taxon>Pseudomonadota</taxon>
        <taxon>Acidithiobacillia</taxon>
        <taxon>Acidithiobacillales</taxon>
        <taxon>Acidithiobacillaceae</taxon>
        <taxon>Acidithiobacillus</taxon>
    </lineage>
</organism>
<protein>
    <submittedName>
        <fullName evidence="1">Chemotaxis protein CheA</fullName>
        <ecNumber evidence="1">2.7.13.3</ecNumber>
    </submittedName>
</protein>
<reference evidence="1 2" key="1">
    <citation type="journal article" date="2021" name="ISME J.">
        <title>Genomic evolution of the class Acidithiobacillia: deep-branching Proteobacteria living in extreme acidic conditions.</title>
        <authorList>
            <person name="Moya-Beltran A."/>
            <person name="Beard S."/>
            <person name="Rojas-Villalobos C."/>
            <person name="Issotta F."/>
            <person name="Gallardo Y."/>
            <person name="Ulloa R."/>
            <person name="Giaveno A."/>
            <person name="Degli Esposti M."/>
            <person name="Johnson D.B."/>
            <person name="Quatrini R."/>
        </authorList>
    </citation>
    <scope>NUCLEOTIDE SEQUENCE [LARGE SCALE GENOMIC DNA]</scope>
    <source>
        <strain evidence="1 2">CF3</strain>
    </source>
</reference>
<proteinExistence type="predicted"/>
<gene>
    <name evidence="1" type="ORF">HF292_005150</name>
</gene>
<evidence type="ECO:0000313" key="2">
    <source>
        <dbReference type="Proteomes" id="UP001196097"/>
    </source>
</evidence>
<dbReference type="EC" id="2.7.13.3" evidence="1"/>
<accession>A0ACD5IJM5</accession>
<name>A0ACD5IJM5_9PROT</name>
<keyword evidence="2" id="KW-1185">Reference proteome</keyword>
<keyword evidence="1" id="KW-0808">Transferase</keyword>
<dbReference type="EMBL" id="CP130946">
    <property type="protein sequence ID" value="XRP74038.1"/>
    <property type="molecule type" value="Genomic_DNA"/>
</dbReference>